<feature type="transmembrane region" description="Helical" evidence="2">
    <location>
        <begin position="505"/>
        <end position="525"/>
    </location>
</feature>
<accession>A0A4P9X266</accession>
<dbReference type="Proteomes" id="UP000268535">
    <property type="component" value="Unassembled WGS sequence"/>
</dbReference>
<protein>
    <submittedName>
        <fullName evidence="3">Uncharacterized protein</fullName>
    </submittedName>
</protein>
<feature type="transmembrane region" description="Helical" evidence="2">
    <location>
        <begin position="477"/>
        <end position="499"/>
    </location>
</feature>
<keyword evidence="2" id="KW-0472">Membrane</keyword>
<keyword evidence="2" id="KW-1133">Transmembrane helix</keyword>
<evidence type="ECO:0000256" key="2">
    <source>
        <dbReference type="SAM" id="Phobius"/>
    </source>
</evidence>
<evidence type="ECO:0000313" key="3">
    <source>
        <dbReference type="EMBL" id="RKO98096.1"/>
    </source>
</evidence>
<feature type="transmembrane region" description="Helical" evidence="2">
    <location>
        <begin position="435"/>
        <end position="456"/>
    </location>
</feature>
<reference evidence="4" key="1">
    <citation type="journal article" date="2018" name="Nat. Microbiol.">
        <title>Leveraging single-cell genomics to expand the fungal tree of life.</title>
        <authorList>
            <person name="Ahrendt S.R."/>
            <person name="Quandt C.A."/>
            <person name="Ciobanu D."/>
            <person name="Clum A."/>
            <person name="Salamov A."/>
            <person name="Andreopoulos B."/>
            <person name="Cheng J.F."/>
            <person name="Woyke T."/>
            <person name="Pelin A."/>
            <person name="Henrissat B."/>
            <person name="Reynolds N.K."/>
            <person name="Benny G.L."/>
            <person name="Smith M.E."/>
            <person name="James T.Y."/>
            <person name="Grigoriev I.V."/>
        </authorList>
    </citation>
    <scope>NUCLEOTIDE SEQUENCE [LARGE SCALE GENOMIC DNA]</scope>
    <source>
        <strain evidence="4">ATCC 52028</strain>
    </source>
</reference>
<dbReference type="AlphaFoldDB" id="A0A4P9X266"/>
<keyword evidence="2" id="KW-0812">Transmembrane</keyword>
<sequence length="602" mass="63330">MIVLNRVLDTLWSAWPWPCRRHIAGGFTIIVVSRTTWGGWQCICVDPPTAGTSRSVAFRANLARPDGPPPDGVGTAFVAWRCTTYPVGPCIVGTCTSRAGGGIGGRGHHPDTSDPLLHRPQALSASGSPAPRSDRPHQPPLGRLDGRHRVGSAAMSPMLELLGTALGVPGLAHPTASGGSASWAAAWQPYPPAPDPGRHGPADADADADADFDRRMHPAGRGAAYAAAAGAGGISGTAGAARGGPGGPSPLGPVLGTLSRSVRTQWGMLVRAAPLTATHIAAGCTLYVAHLTGLLRLRSLLFHPGLLTLTRRAGLQAWLAHAHRPLAAFLVLGDSLWDLLCRVMGLIYWQAPLEARLRADRADEEALAAATHPRAAAAQREAERTAPFWRRWMNNPLLRAQLISAGVIVALEIALQGRPRPAALALRGVAVPAAAAANATAAASMPVTRYILYPYALYPTLEHAMRWLWAMLDDRPFVLFFSTIPVPPILLPLLLTLFAGRGGSWGGLGTMTKGAVAAVFAASALNLRRRSGERVDGWVSDGVCRAARFLSGLAGIPLPAPAKTRYPHDDAAAARAREPASVAGVMDAVYRRAIRMASPNVE</sequence>
<feature type="region of interest" description="Disordered" evidence="1">
    <location>
        <begin position="103"/>
        <end position="148"/>
    </location>
</feature>
<proteinExistence type="predicted"/>
<dbReference type="EMBL" id="ML009116">
    <property type="protein sequence ID" value="RKO98096.1"/>
    <property type="molecule type" value="Genomic_DNA"/>
</dbReference>
<feature type="compositionally biased region" description="Low complexity" evidence="1">
    <location>
        <begin position="176"/>
        <end position="188"/>
    </location>
</feature>
<gene>
    <name evidence="3" type="ORF">CAUPRSCDRAFT_10274</name>
</gene>
<evidence type="ECO:0000313" key="4">
    <source>
        <dbReference type="Proteomes" id="UP000268535"/>
    </source>
</evidence>
<organism evidence="3 4">
    <name type="scientific">Caulochytrium protostelioides</name>
    <dbReference type="NCBI Taxonomy" id="1555241"/>
    <lineage>
        <taxon>Eukaryota</taxon>
        <taxon>Fungi</taxon>
        <taxon>Fungi incertae sedis</taxon>
        <taxon>Chytridiomycota</taxon>
        <taxon>Chytridiomycota incertae sedis</taxon>
        <taxon>Chytridiomycetes</taxon>
        <taxon>Caulochytriales</taxon>
        <taxon>Caulochytriaceae</taxon>
        <taxon>Caulochytrium</taxon>
    </lineage>
</organism>
<name>A0A4P9X266_9FUNG</name>
<feature type="region of interest" description="Disordered" evidence="1">
    <location>
        <begin position="174"/>
        <end position="205"/>
    </location>
</feature>
<evidence type="ECO:0000256" key="1">
    <source>
        <dbReference type="SAM" id="MobiDB-lite"/>
    </source>
</evidence>